<dbReference type="Proteomes" id="UP000838308">
    <property type="component" value="Unassembled WGS sequence"/>
</dbReference>
<organism evidence="2 3">
    <name type="scientific">Neobacillus rhizosphaerae</name>
    <dbReference type="NCBI Taxonomy" id="2880965"/>
    <lineage>
        <taxon>Bacteria</taxon>
        <taxon>Bacillati</taxon>
        <taxon>Bacillota</taxon>
        <taxon>Bacilli</taxon>
        <taxon>Bacillales</taxon>
        <taxon>Bacillaceae</taxon>
        <taxon>Neobacillus</taxon>
    </lineage>
</organism>
<feature type="transmembrane region" description="Helical" evidence="1">
    <location>
        <begin position="57"/>
        <end position="77"/>
    </location>
</feature>
<evidence type="ECO:0000256" key="1">
    <source>
        <dbReference type="SAM" id="Phobius"/>
    </source>
</evidence>
<name>A0ABM9EXN6_9BACI</name>
<dbReference type="EMBL" id="CALBWS010000035">
    <property type="protein sequence ID" value="CAH2716951.1"/>
    <property type="molecule type" value="Genomic_DNA"/>
</dbReference>
<proteinExistence type="predicted"/>
<protein>
    <recommendedName>
        <fullName evidence="4">DUF3899 domain-containing protein</fullName>
    </recommendedName>
</protein>
<keyword evidence="1" id="KW-0812">Transmembrane</keyword>
<evidence type="ECO:0000313" key="2">
    <source>
        <dbReference type="EMBL" id="CAH2716951.1"/>
    </source>
</evidence>
<keyword evidence="3" id="KW-1185">Reference proteome</keyword>
<feature type="transmembrane region" description="Helical" evidence="1">
    <location>
        <begin position="6"/>
        <end position="24"/>
    </location>
</feature>
<comment type="caution">
    <text evidence="2">The sequence shown here is derived from an EMBL/GenBank/DDBJ whole genome shotgun (WGS) entry which is preliminary data.</text>
</comment>
<reference evidence="2" key="1">
    <citation type="submission" date="2022-04" db="EMBL/GenBank/DDBJ databases">
        <authorList>
            <person name="Criscuolo A."/>
        </authorList>
    </citation>
    <scope>NUCLEOTIDE SEQUENCE</scope>
    <source>
        <strain evidence="2">CIP111895</strain>
    </source>
</reference>
<evidence type="ECO:0000313" key="3">
    <source>
        <dbReference type="Proteomes" id="UP000838308"/>
    </source>
</evidence>
<keyword evidence="1" id="KW-0472">Membrane</keyword>
<sequence>MNTKFIDFAFFIGLTVSVIIWFFTSKGGYSSRNLDTSVQGTTGMKTEKQKYEFSPSIAFLTSLAYTAFSFSMLLIYYRSYFF</sequence>
<gene>
    <name evidence="2" type="ORF">BACCIP111895_04139</name>
</gene>
<keyword evidence="1" id="KW-1133">Transmembrane helix</keyword>
<evidence type="ECO:0008006" key="4">
    <source>
        <dbReference type="Google" id="ProtNLM"/>
    </source>
</evidence>
<accession>A0ABM9EXN6</accession>